<dbReference type="EMBL" id="JAIVGD010000023">
    <property type="protein sequence ID" value="KAH0743299.1"/>
    <property type="molecule type" value="Genomic_DNA"/>
</dbReference>
<proteinExistence type="predicted"/>
<dbReference type="Proteomes" id="UP000826656">
    <property type="component" value="Unassembled WGS sequence"/>
</dbReference>
<evidence type="ECO:0000313" key="4">
    <source>
        <dbReference type="Proteomes" id="UP000826656"/>
    </source>
</evidence>
<dbReference type="Pfam" id="PF11926">
    <property type="entry name" value="DUF3444"/>
    <property type="match status" value="1"/>
</dbReference>
<dbReference type="InterPro" id="IPR024593">
    <property type="entry name" value="DUF3444"/>
</dbReference>
<comment type="caution">
    <text evidence="3">The sequence shown here is derived from an EMBL/GenBank/DDBJ whole genome shotgun (WGS) entry which is preliminary data.</text>
</comment>
<keyword evidence="4" id="KW-1185">Reference proteome</keyword>
<reference evidence="3 4" key="1">
    <citation type="journal article" date="2021" name="bioRxiv">
        <title>Chromosome-scale and haplotype-resolved genome assembly of a tetraploid potato cultivar.</title>
        <authorList>
            <person name="Sun H."/>
            <person name="Jiao W.-B."/>
            <person name="Krause K."/>
            <person name="Campoy J.A."/>
            <person name="Goel M."/>
            <person name="Folz-Donahue K."/>
            <person name="Kukat C."/>
            <person name="Huettel B."/>
            <person name="Schneeberger K."/>
        </authorList>
    </citation>
    <scope>NUCLEOTIDE SEQUENCE [LARGE SCALE GENOMIC DNA]</scope>
    <source>
        <strain evidence="3">SolTubOtavaFocal</strain>
        <tissue evidence="3">Leaves</tissue>
    </source>
</reference>
<evidence type="ECO:0000313" key="3">
    <source>
        <dbReference type="EMBL" id="KAH0743299.1"/>
    </source>
</evidence>
<evidence type="ECO:0000256" key="1">
    <source>
        <dbReference type="SAM" id="MobiDB-lite"/>
    </source>
</evidence>
<name>A0ABQ7UAL1_SOLTU</name>
<sequence length="114" mass="12885">MDCNKEEATKASGISEEMMEKDDFPQGSFELDPASLATYQLGISSSSIDQRATTNFMDSVNSAKNWVASVPNQVTEPEFYKFADERSREKFQIGQCWAIYSDEDALPQYYGQIK</sequence>
<protein>
    <recommendedName>
        <fullName evidence="2">DUF3444 domain-containing protein</fullName>
    </recommendedName>
</protein>
<evidence type="ECO:0000259" key="2">
    <source>
        <dbReference type="Pfam" id="PF11926"/>
    </source>
</evidence>
<dbReference type="PANTHER" id="PTHR45089:SF24">
    <property type="entry name" value="DNAJ HEAT SHOCK N-TERMINAL DOMAIN-CONTAINING PROTEIN"/>
    <property type="match status" value="1"/>
</dbReference>
<feature type="domain" description="DUF3444" evidence="2">
    <location>
        <begin position="73"/>
        <end position="114"/>
    </location>
</feature>
<organism evidence="3 4">
    <name type="scientific">Solanum tuberosum</name>
    <name type="common">Potato</name>
    <dbReference type="NCBI Taxonomy" id="4113"/>
    <lineage>
        <taxon>Eukaryota</taxon>
        <taxon>Viridiplantae</taxon>
        <taxon>Streptophyta</taxon>
        <taxon>Embryophyta</taxon>
        <taxon>Tracheophyta</taxon>
        <taxon>Spermatophyta</taxon>
        <taxon>Magnoliopsida</taxon>
        <taxon>eudicotyledons</taxon>
        <taxon>Gunneridae</taxon>
        <taxon>Pentapetalae</taxon>
        <taxon>asterids</taxon>
        <taxon>lamiids</taxon>
        <taxon>Solanales</taxon>
        <taxon>Solanaceae</taxon>
        <taxon>Solanoideae</taxon>
        <taxon>Solaneae</taxon>
        <taxon>Solanum</taxon>
    </lineage>
</organism>
<feature type="region of interest" description="Disordered" evidence="1">
    <location>
        <begin position="1"/>
        <end position="29"/>
    </location>
</feature>
<gene>
    <name evidence="3" type="ORF">KY290_031292</name>
</gene>
<accession>A0ABQ7UAL1</accession>
<dbReference type="PANTHER" id="PTHR45089">
    <property type="entry name" value="DNAJ HEAT SHOCK AMINO-TERMINAL DOMAIN PROTEIN-RELATED"/>
    <property type="match status" value="1"/>
</dbReference>